<accession>A0ABS3SX01</accession>
<comment type="caution">
    <text evidence="2">The sequence shown here is derived from an EMBL/GenBank/DDBJ whole genome shotgun (WGS) entry which is preliminary data.</text>
</comment>
<dbReference type="Gene3D" id="3.40.970.30">
    <property type="entry name" value="yp_829618.1 like domains"/>
    <property type="match status" value="1"/>
</dbReference>
<name>A0ABS3SX01_9FLAO</name>
<dbReference type="Gene3D" id="3.40.1680.10">
    <property type="entry name" value="yp_829618.1 domain like"/>
    <property type="match status" value="1"/>
</dbReference>
<dbReference type="Pfam" id="PF25056">
    <property type="entry name" value="DUF7793"/>
    <property type="match status" value="1"/>
</dbReference>
<evidence type="ECO:0000259" key="1">
    <source>
        <dbReference type="Pfam" id="PF25056"/>
    </source>
</evidence>
<proteinExistence type="predicted"/>
<dbReference type="Proteomes" id="UP000681315">
    <property type="component" value="Unassembled WGS sequence"/>
</dbReference>
<organism evidence="2 3">
    <name type="scientific">Gelidibacter pelagius</name>
    <dbReference type="NCBI Taxonomy" id="2819985"/>
    <lineage>
        <taxon>Bacteria</taxon>
        <taxon>Pseudomonadati</taxon>
        <taxon>Bacteroidota</taxon>
        <taxon>Flavobacteriia</taxon>
        <taxon>Flavobacteriales</taxon>
        <taxon>Flavobacteriaceae</taxon>
        <taxon>Gelidibacter</taxon>
    </lineage>
</organism>
<keyword evidence="3" id="KW-1185">Reference proteome</keyword>
<evidence type="ECO:0000313" key="3">
    <source>
        <dbReference type="Proteomes" id="UP000681315"/>
    </source>
</evidence>
<evidence type="ECO:0000313" key="2">
    <source>
        <dbReference type="EMBL" id="MBO3100265.1"/>
    </source>
</evidence>
<dbReference type="EMBL" id="JAGEVG010000037">
    <property type="protein sequence ID" value="MBO3100265.1"/>
    <property type="molecule type" value="Genomic_DNA"/>
</dbReference>
<protein>
    <recommendedName>
        <fullName evidence="1">DUF7793 domain-containing protein</fullName>
    </recommendedName>
</protein>
<dbReference type="InterPro" id="IPR056695">
    <property type="entry name" value="DUF7793"/>
</dbReference>
<gene>
    <name evidence="2" type="ORF">J4051_18490</name>
</gene>
<sequence length="127" mass="14425">MKRAQQISENAYAKFCVADGILFWTYKPQLVITLKVAYSVVENRVRFQKNRAFPILCDIRGVVGVEKAGRNYLAQYGSSLATAVAIWADQTVLDSMSSFYVTINKPRTPTKIFICQTEALNYLNQFK</sequence>
<reference evidence="2 3" key="1">
    <citation type="submission" date="2021-03" db="EMBL/GenBank/DDBJ databases">
        <title>Gelidibacter sp. nov., isolated from costal sediment.</title>
        <authorList>
            <person name="Lun K.-Y."/>
        </authorList>
    </citation>
    <scope>NUCLEOTIDE SEQUENCE [LARGE SCALE GENOMIC DNA]</scope>
    <source>
        <strain evidence="2 3">DF109</strain>
    </source>
</reference>
<dbReference type="RefSeq" id="WP_208235370.1">
    <property type="nucleotide sequence ID" value="NZ_JAGEVG010000037.1"/>
</dbReference>
<feature type="domain" description="DUF7793" evidence="1">
    <location>
        <begin position="16"/>
        <end position="127"/>
    </location>
</feature>